<feature type="compositionally biased region" description="Low complexity" evidence="2">
    <location>
        <begin position="25"/>
        <end position="41"/>
    </location>
</feature>
<dbReference type="EMBL" id="KZ992477">
    <property type="protein sequence ID" value="RKP09971.1"/>
    <property type="molecule type" value="Genomic_DNA"/>
</dbReference>
<dbReference type="AlphaFoldDB" id="A0A4P9XWJ0"/>
<evidence type="ECO:0000256" key="3">
    <source>
        <dbReference type="SAM" id="Phobius"/>
    </source>
</evidence>
<dbReference type="Proteomes" id="UP000271241">
    <property type="component" value="Unassembled WGS sequence"/>
</dbReference>
<feature type="coiled-coil region" evidence="1">
    <location>
        <begin position="91"/>
        <end position="125"/>
    </location>
</feature>
<protein>
    <submittedName>
        <fullName evidence="4">Uncharacterized protein</fullName>
    </submittedName>
</protein>
<keyword evidence="5" id="KW-1185">Reference proteome</keyword>
<feature type="transmembrane region" description="Helical" evidence="3">
    <location>
        <begin position="51"/>
        <end position="71"/>
    </location>
</feature>
<dbReference type="PANTHER" id="PTHR37849">
    <property type="entry name" value="YALI0E11605P"/>
    <property type="match status" value="1"/>
</dbReference>
<evidence type="ECO:0000313" key="5">
    <source>
        <dbReference type="Proteomes" id="UP000271241"/>
    </source>
</evidence>
<evidence type="ECO:0000256" key="1">
    <source>
        <dbReference type="SAM" id="Coils"/>
    </source>
</evidence>
<accession>A0A4P9XWJ0</accession>
<evidence type="ECO:0000256" key="2">
    <source>
        <dbReference type="SAM" id="MobiDB-lite"/>
    </source>
</evidence>
<feature type="region of interest" description="Disordered" evidence="2">
    <location>
        <begin position="25"/>
        <end position="49"/>
    </location>
</feature>
<dbReference type="PANTHER" id="PTHR37849:SF1">
    <property type="entry name" value="YALI0E11605P"/>
    <property type="match status" value="1"/>
</dbReference>
<sequence length="167" mass="18858">MNPTLLRRAVLRPLIQRRFVSVSTASSTPSSSTVSTSVKASHSGKKSRSQFGSGLIGFLLGGTIVGAVGWYEFLDDYRYASRTLLESVEELESSTRKVRDYARKIEAVEATLRRLENQSVTEEALNQLRQEMRTLMDSNEENQYAWRGRIVDIEKDINALLKSARRV</sequence>
<keyword evidence="1" id="KW-0175">Coiled coil</keyword>
<organism evidence="4 5">
    <name type="scientific">Thamnocephalis sphaerospora</name>
    <dbReference type="NCBI Taxonomy" id="78915"/>
    <lineage>
        <taxon>Eukaryota</taxon>
        <taxon>Fungi</taxon>
        <taxon>Fungi incertae sedis</taxon>
        <taxon>Zoopagomycota</taxon>
        <taxon>Zoopagomycotina</taxon>
        <taxon>Zoopagomycetes</taxon>
        <taxon>Zoopagales</taxon>
        <taxon>Sigmoideomycetaceae</taxon>
        <taxon>Thamnocephalis</taxon>
    </lineage>
</organism>
<proteinExistence type="predicted"/>
<keyword evidence="3" id="KW-0812">Transmembrane</keyword>
<keyword evidence="3" id="KW-1133">Transmembrane helix</keyword>
<keyword evidence="3" id="KW-0472">Membrane</keyword>
<evidence type="ECO:0000313" key="4">
    <source>
        <dbReference type="EMBL" id="RKP09971.1"/>
    </source>
</evidence>
<name>A0A4P9XWJ0_9FUNG</name>
<dbReference type="OrthoDB" id="5331396at2759"/>
<gene>
    <name evidence="4" type="ORF">THASP1DRAFT_22239</name>
</gene>
<reference evidence="5" key="1">
    <citation type="journal article" date="2018" name="Nat. Microbiol.">
        <title>Leveraging single-cell genomics to expand the fungal tree of life.</title>
        <authorList>
            <person name="Ahrendt S.R."/>
            <person name="Quandt C.A."/>
            <person name="Ciobanu D."/>
            <person name="Clum A."/>
            <person name="Salamov A."/>
            <person name="Andreopoulos B."/>
            <person name="Cheng J.F."/>
            <person name="Woyke T."/>
            <person name="Pelin A."/>
            <person name="Henrissat B."/>
            <person name="Reynolds N.K."/>
            <person name="Benny G.L."/>
            <person name="Smith M.E."/>
            <person name="James T.Y."/>
            <person name="Grigoriev I.V."/>
        </authorList>
    </citation>
    <scope>NUCLEOTIDE SEQUENCE [LARGE SCALE GENOMIC DNA]</scope>
    <source>
        <strain evidence="5">RSA 1356</strain>
    </source>
</reference>